<keyword evidence="3 11" id="KW-0255">Endonuclease</keyword>
<evidence type="ECO:0000256" key="2">
    <source>
        <dbReference type="ARBA" id="ARBA00022723"/>
    </source>
</evidence>
<reference evidence="13" key="2">
    <citation type="submission" date="2020-09" db="EMBL/GenBank/DDBJ databases">
        <authorList>
            <person name="Sun Q."/>
            <person name="Ohkuma M."/>
        </authorList>
    </citation>
    <scope>NUCLEOTIDE SEQUENCE</scope>
    <source>
        <strain evidence="13">JCM 19596</strain>
    </source>
</reference>
<dbReference type="Pfam" id="PF01870">
    <property type="entry name" value="Hjc"/>
    <property type="match status" value="1"/>
</dbReference>
<keyword evidence="9 11" id="KW-0234">DNA repair</keyword>
<feature type="binding site" evidence="11">
    <location>
        <position position="70"/>
    </location>
    <ligand>
        <name>Mg(2+)</name>
        <dbReference type="ChEBI" id="CHEBI:18420"/>
    </ligand>
</feature>
<evidence type="ECO:0000256" key="10">
    <source>
        <dbReference type="ARBA" id="ARBA00029354"/>
    </source>
</evidence>
<feature type="binding site" evidence="11">
    <location>
        <position position="113"/>
    </location>
    <ligand>
        <name>Mg(2+)</name>
        <dbReference type="ChEBI" id="CHEBI:18420"/>
    </ligand>
</feature>
<evidence type="ECO:0000256" key="4">
    <source>
        <dbReference type="ARBA" id="ARBA00022763"/>
    </source>
</evidence>
<dbReference type="GO" id="GO:0003677">
    <property type="term" value="F:DNA binding"/>
    <property type="evidence" value="ECO:0007669"/>
    <property type="project" value="UniProtKB-KW"/>
</dbReference>
<keyword evidence="6 11" id="KW-0460">Magnesium</keyword>
<comment type="similarity">
    <text evidence="11">Belongs to the Holliday junction resolvase Hjc family.</text>
</comment>
<dbReference type="EMBL" id="BMPG01000001">
    <property type="protein sequence ID" value="GGL46356.1"/>
    <property type="molecule type" value="Genomic_DNA"/>
</dbReference>
<gene>
    <name evidence="11" type="primary">hjc</name>
    <name evidence="13" type="ORF">GCM10009039_00930</name>
</gene>
<dbReference type="InterPro" id="IPR014428">
    <property type="entry name" value="Hjc_arc"/>
</dbReference>
<feature type="site" description="Transition state stabilizer" evidence="11">
    <location>
        <position position="115"/>
    </location>
</feature>
<feature type="active site" evidence="11">
    <location>
        <position position="90"/>
    </location>
</feature>
<evidence type="ECO:0000256" key="9">
    <source>
        <dbReference type="ARBA" id="ARBA00023204"/>
    </source>
</evidence>
<feature type="region of interest" description="Disordered" evidence="12">
    <location>
        <begin position="1"/>
        <end position="24"/>
    </location>
</feature>
<reference evidence="13" key="1">
    <citation type="journal article" date="2014" name="Int. J. Syst. Evol. Microbiol.">
        <title>Complete genome sequence of Corynebacterium casei LMG S-19264T (=DSM 44701T), isolated from a smear-ripened cheese.</title>
        <authorList>
            <consortium name="US DOE Joint Genome Institute (JGI-PGF)"/>
            <person name="Walter F."/>
            <person name="Albersmeier A."/>
            <person name="Kalinowski J."/>
            <person name="Ruckert C."/>
        </authorList>
    </citation>
    <scope>NUCLEOTIDE SEQUENCE</scope>
    <source>
        <strain evidence="13">JCM 19596</strain>
    </source>
</reference>
<evidence type="ECO:0000256" key="5">
    <source>
        <dbReference type="ARBA" id="ARBA00022801"/>
    </source>
</evidence>
<comment type="cofactor">
    <cofactor evidence="11">
        <name>Mg(2+)</name>
        <dbReference type="ChEBI" id="CHEBI:18420"/>
    </cofactor>
    <text evidence="11">Binds 1 Mg(2+) ion per subunit.</text>
</comment>
<evidence type="ECO:0000256" key="1">
    <source>
        <dbReference type="ARBA" id="ARBA00022722"/>
    </source>
</evidence>
<dbReference type="GO" id="GO:0008821">
    <property type="term" value="F:crossover junction DNA endonuclease activity"/>
    <property type="evidence" value="ECO:0007669"/>
    <property type="project" value="UniProtKB-UniRule"/>
</dbReference>
<dbReference type="Proteomes" id="UP000607197">
    <property type="component" value="Unassembled WGS sequence"/>
</dbReference>
<dbReference type="AlphaFoldDB" id="A0A830FH07"/>
<comment type="function">
    <text evidence="11">A structure-specific endonuclease that resolves Holliday junction (HJ) intermediates during genetic recombination. Cleaves 4-way DNA junctions introducing paired nicks in opposing strands, leaving a 5'-terminal phosphate and a 3'-terminal hydroxyl group that are subsequently ligated to produce recombinant products.</text>
</comment>
<evidence type="ECO:0000313" key="13">
    <source>
        <dbReference type="EMBL" id="GGL46356.1"/>
    </source>
</evidence>
<dbReference type="GO" id="GO:0000287">
    <property type="term" value="F:magnesium ion binding"/>
    <property type="evidence" value="ECO:0007669"/>
    <property type="project" value="UniProtKB-UniRule"/>
</dbReference>
<keyword evidence="8 11" id="KW-0233">DNA recombination</keyword>
<name>A0A830FH07_9EURY</name>
<feature type="compositionally biased region" description="Basic and acidic residues" evidence="12">
    <location>
        <begin position="8"/>
        <end position="17"/>
    </location>
</feature>
<evidence type="ECO:0000256" key="7">
    <source>
        <dbReference type="ARBA" id="ARBA00023125"/>
    </source>
</evidence>
<keyword evidence="5 11" id="KW-0378">Hydrolase</keyword>
<dbReference type="GO" id="GO:0006281">
    <property type="term" value="P:DNA repair"/>
    <property type="evidence" value="ECO:0007669"/>
    <property type="project" value="UniProtKB-UniRule"/>
</dbReference>
<dbReference type="SUPFAM" id="SSF52980">
    <property type="entry name" value="Restriction endonuclease-like"/>
    <property type="match status" value="1"/>
</dbReference>
<comment type="subunit">
    <text evidence="11">Homodimer.</text>
</comment>
<keyword evidence="2 11" id="KW-0479">Metal-binding</keyword>
<dbReference type="InterPro" id="IPR011335">
    <property type="entry name" value="Restrct_endonuc-II-like"/>
</dbReference>
<evidence type="ECO:0000256" key="3">
    <source>
        <dbReference type="ARBA" id="ARBA00022759"/>
    </source>
</evidence>
<dbReference type="InterPro" id="IPR011856">
    <property type="entry name" value="tRNA_endonuc-like_dom_sf"/>
</dbReference>
<evidence type="ECO:0000256" key="12">
    <source>
        <dbReference type="SAM" id="MobiDB-lite"/>
    </source>
</evidence>
<evidence type="ECO:0000256" key="8">
    <source>
        <dbReference type="ARBA" id="ARBA00023172"/>
    </source>
</evidence>
<dbReference type="Gene3D" id="3.40.1350.10">
    <property type="match status" value="1"/>
</dbReference>
<sequence>MSELSGRAVHDVAERGRGGTGDVDAGAAVDVGSGAAVDVGAGVGYRPVYARRERSEGIEMVQNKKGDRRERELVNRLDEAGFAVMRAPASGSATTRELPDVLAGDGTVFYAVEAKSSSGKPIYLTGEEVEALVYFSQNFGAKPKIGVRFDREDWYFFHPSDLHVTDGGNYRVKRETALEDGETITELKAAGEADESEADAAENRRKVLNALAQGVLDVDEAVEMLG</sequence>
<evidence type="ECO:0000313" key="14">
    <source>
        <dbReference type="Proteomes" id="UP000607197"/>
    </source>
</evidence>
<dbReference type="PANTHER" id="PTHR39651">
    <property type="entry name" value="HOLLIDAY JUNCTION RESOLVASE HJC"/>
    <property type="match status" value="1"/>
</dbReference>
<dbReference type="NCBIfam" id="NF040854">
    <property type="entry name" value="Hol_resolv_Hjc"/>
    <property type="match status" value="1"/>
</dbReference>
<dbReference type="EC" id="3.1.21.10" evidence="11"/>
<keyword evidence="7 11" id="KW-0238">DNA-binding</keyword>
<organism evidence="13 14">
    <name type="scientific">Halocalculus aciditolerans</name>
    <dbReference type="NCBI Taxonomy" id="1383812"/>
    <lineage>
        <taxon>Archaea</taxon>
        <taxon>Methanobacteriati</taxon>
        <taxon>Methanobacteriota</taxon>
        <taxon>Stenosarchaea group</taxon>
        <taxon>Halobacteria</taxon>
        <taxon>Halobacteriales</taxon>
        <taxon>Halobacteriaceae</taxon>
        <taxon>Halocalculus</taxon>
    </lineage>
</organism>
<dbReference type="PANTHER" id="PTHR39651:SF1">
    <property type="entry name" value="HOLLIDAY JUNCTION RESOLVASE HJC"/>
    <property type="match status" value="1"/>
</dbReference>
<comment type="catalytic activity">
    <reaction evidence="10 11">
        <text>Endonucleolytic cleavage at a junction such as a reciprocal single-stranded crossover between two homologous DNA duplexes (Holliday junction).</text>
        <dbReference type="EC" id="3.1.21.10"/>
    </reaction>
</comment>
<evidence type="ECO:0000256" key="6">
    <source>
        <dbReference type="ARBA" id="ARBA00022842"/>
    </source>
</evidence>
<keyword evidence="1 11" id="KW-0540">Nuclease</keyword>
<protein>
    <recommendedName>
        <fullName evidence="11">Crossover junction endodeoxyribonuclease Hjc</fullName>
        <shortName evidence="11">Hjc</shortName>
        <ecNumber evidence="11">3.1.21.10</ecNumber>
    </recommendedName>
    <alternativeName>
        <fullName evidence="11">Holliday junction resolvase Hjc</fullName>
    </alternativeName>
</protein>
<dbReference type="HAMAP" id="MF_01490">
    <property type="entry name" value="HJ_Resolv_Hjc"/>
    <property type="match status" value="1"/>
</dbReference>
<dbReference type="GO" id="GO:0006310">
    <property type="term" value="P:DNA recombination"/>
    <property type="evidence" value="ECO:0007669"/>
    <property type="project" value="UniProtKB-UniRule"/>
</dbReference>
<keyword evidence="4 11" id="KW-0227">DNA damage</keyword>
<keyword evidence="14" id="KW-1185">Reference proteome</keyword>
<proteinExistence type="inferred from homology"/>
<dbReference type="CDD" id="cd00523">
    <property type="entry name" value="Holliday_junction_resolvase"/>
    <property type="match status" value="1"/>
</dbReference>
<feature type="binding site" evidence="11">
    <location>
        <position position="100"/>
    </location>
    <ligand>
        <name>Mg(2+)</name>
        <dbReference type="ChEBI" id="CHEBI:18420"/>
    </ligand>
</feature>
<evidence type="ECO:0000256" key="11">
    <source>
        <dbReference type="HAMAP-Rule" id="MF_01490"/>
    </source>
</evidence>
<dbReference type="InterPro" id="IPR002732">
    <property type="entry name" value="Hjc"/>
</dbReference>
<comment type="caution">
    <text evidence="13">The sequence shown here is derived from an EMBL/GenBank/DDBJ whole genome shotgun (WGS) entry which is preliminary data.</text>
</comment>
<accession>A0A830FH07</accession>